<reference evidence="1" key="1">
    <citation type="submission" date="2019-08" db="EMBL/GenBank/DDBJ databases">
        <authorList>
            <person name="Kucharzyk K."/>
            <person name="Murdoch R.W."/>
            <person name="Higgins S."/>
            <person name="Loffler F."/>
        </authorList>
    </citation>
    <scope>NUCLEOTIDE SEQUENCE</scope>
</reference>
<evidence type="ECO:0000313" key="1">
    <source>
        <dbReference type="EMBL" id="MPN29014.1"/>
    </source>
</evidence>
<protein>
    <submittedName>
        <fullName evidence="1">Uncharacterized protein</fullName>
    </submittedName>
</protein>
<accession>A0A645GYA1</accession>
<proteinExistence type="predicted"/>
<name>A0A645GYA1_9ZZZZ</name>
<dbReference type="AlphaFoldDB" id="A0A645GYA1"/>
<sequence>MVKVFYGSKMNAFLGGVFFHEGVAEFADDKKGIEFANRYYRKYEVEEIEKVKATSKATKKKVKKDE</sequence>
<comment type="caution">
    <text evidence="1">The sequence shown here is derived from an EMBL/GenBank/DDBJ whole genome shotgun (WGS) entry which is preliminary data.</text>
</comment>
<organism evidence="1">
    <name type="scientific">bioreactor metagenome</name>
    <dbReference type="NCBI Taxonomy" id="1076179"/>
    <lineage>
        <taxon>unclassified sequences</taxon>
        <taxon>metagenomes</taxon>
        <taxon>ecological metagenomes</taxon>
    </lineage>
</organism>
<dbReference type="EMBL" id="VSSQ01079512">
    <property type="protein sequence ID" value="MPN29014.1"/>
    <property type="molecule type" value="Genomic_DNA"/>
</dbReference>
<gene>
    <name evidence="1" type="ORF">SDC9_176462</name>
</gene>